<dbReference type="PANTHER" id="PTHR10188">
    <property type="entry name" value="L-ASPARAGINASE"/>
    <property type="match status" value="1"/>
</dbReference>
<dbReference type="Proteomes" id="UP001374579">
    <property type="component" value="Unassembled WGS sequence"/>
</dbReference>
<evidence type="ECO:0000256" key="6">
    <source>
        <dbReference type="ARBA" id="ARBA00049366"/>
    </source>
</evidence>
<gene>
    <name evidence="10" type="ORF">V1264_018831</name>
</gene>
<comment type="similarity">
    <text evidence="2">Belongs to the Ntn-hydrolase family.</text>
</comment>
<evidence type="ECO:0000256" key="3">
    <source>
        <dbReference type="ARBA" id="ARBA00022670"/>
    </source>
</evidence>
<dbReference type="GO" id="GO:0008798">
    <property type="term" value="F:beta-aspartyl-peptidase activity"/>
    <property type="evidence" value="ECO:0007669"/>
    <property type="project" value="UniProtKB-EC"/>
</dbReference>
<dbReference type="PANTHER" id="PTHR10188:SF43">
    <property type="entry name" value="ASPARAGINASE (EUROFUNG)"/>
    <property type="match status" value="1"/>
</dbReference>
<comment type="catalytic activity">
    <reaction evidence="6">
        <text>L-asparagine + H2O = L-aspartate + NH4(+)</text>
        <dbReference type="Rhea" id="RHEA:21016"/>
        <dbReference type="ChEBI" id="CHEBI:15377"/>
        <dbReference type="ChEBI" id="CHEBI:28938"/>
        <dbReference type="ChEBI" id="CHEBI:29991"/>
        <dbReference type="ChEBI" id="CHEBI:58048"/>
        <dbReference type="EC" id="3.5.1.1"/>
    </reaction>
</comment>
<dbReference type="FunFam" id="3.60.20.30:FF:000001">
    <property type="entry name" value="Isoaspartyl peptidase/L-asparaginase"/>
    <property type="match status" value="1"/>
</dbReference>
<comment type="caution">
    <text evidence="10">The sequence shown here is derived from an EMBL/GenBank/DDBJ whole genome shotgun (WGS) entry which is preliminary data.</text>
</comment>
<comment type="catalytic activity">
    <reaction evidence="1">
        <text>Cleavage of a beta-linked Asp residue from the N-terminus of a polypeptide.</text>
        <dbReference type="EC" id="3.4.19.5"/>
    </reaction>
</comment>
<dbReference type="AlphaFoldDB" id="A0AAN9GD99"/>
<evidence type="ECO:0000313" key="11">
    <source>
        <dbReference type="Proteomes" id="UP001374579"/>
    </source>
</evidence>
<feature type="site" description="Cleavage; by autolysis" evidence="9">
    <location>
        <begin position="189"/>
        <end position="190"/>
    </location>
</feature>
<dbReference type="CDD" id="cd04702">
    <property type="entry name" value="ASRGL1_like"/>
    <property type="match status" value="1"/>
</dbReference>
<dbReference type="InterPro" id="IPR033844">
    <property type="entry name" value="ASRGL1_meta"/>
</dbReference>
<evidence type="ECO:0000256" key="9">
    <source>
        <dbReference type="PIRSR" id="PIRSR600246-3"/>
    </source>
</evidence>
<dbReference type="InterPro" id="IPR029055">
    <property type="entry name" value="Ntn_hydrolases_N"/>
</dbReference>
<keyword evidence="3" id="KW-0645">Protease</keyword>
<dbReference type="InterPro" id="IPR000246">
    <property type="entry name" value="Peptidase_T2"/>
</dbReference>
<evidence type="ECO:0000256" key="7">
    <source>
        <dbReference type="PIRSR" id="PIRSR600246-1"/>
    </source>
</evidence>
<dbReference type="GO" id="GO:0005737">
    <property type="term" value="C:cytoplasm"/>
    <property type="evidence" value="ECO:0007669"/>
    <property type="project" value="TreeGrafter"/>
</dbReference>
<proteinExistence type="inferred from homology"/>
<dbReference type="SUPFAM" id="SSF56235">
    <property type="entry name" value="N-terminal nucleophile aminohydrolases (Ntn hydrolases)"/>
    <property type="match status" value="1"/>
</dbReference>
<name>A0AAN9GD99_9CAEN</name>
<keyword evidence="4" id="KW-0378">Hydrolase</keyword>
<dbReference type="GO" id="GO:0006508">
    <property type="term" value="P:proteolysis"/>
    <property type="evidence" value="ECO:0007669"/>
    <property type="project" value="UniProtKB-KW"/>
</dbReference>
<evidence type="ECO:0000313" key="10">
    <source>
        <dbReference type="EMBL" id="KAK7104056.1"/>
    </source>
</evidence>
<sequence>MSNSVNKDGTPDQASQGSVDPVIVIHGGAWAIPESLAAASVEGVKQAARAGQAVLQRGGSAVDAVEAAVSLLEDDPAFDAGTGSVLNAAGEVEMDAVVMDGKTLKAGGVACVQNIKHPVQLARLIMDKTDHVLLVGKGANHFAEEMGIPTVPMETLVTETARKEWERFMKYHETIQDLFSNRDLQAGCDTVGAVALDKTGNVAFGTSTGGITAKRPGRVGDSPIIGAGGYADSQVGAVSSTGHGEAIMRTCLAHHITTLMQTGQSADSASKSALDHMTQRVQGSGGVVVVSATGEVVANFTTERMAWAWVKDGELHYGLDPGQHEKECL</sequence>
<dbReference type="Gene3D" id="3.60.20.30">
    <property type="entry name" value="(Glycosyl)asparaginase"/>
    <property type="match status" value="1"/>
</dbReference>
<keyword evidence="5" id="KW-0068">Autocatalytic cleavage</keyword>
<dbReference type="GO" id="GO:0004067">
    <property type="term" value="F:asparaginase activity"/>
    <property type="evidence" value="ECO:0007669"/>
    <property type="project" value="UniProtKB-EC"/>
</dbReference>
<dbReference type="EMBL" id="JBAMIC010000008">
    <property type="protein sequence ID" value="KAK7104056.1"/>
    <property type="molecule type" value="Genomic_DNA"/>
</dbReference>
<feature type="active site" description="Nucleophile" evidence="7">
    <location>
        <position position="190"/>
    </location>
</feature>
<evidence type="ECO:0000256" key="1">
    <source>
        <dbReference type="ARBA" id="ARBA00000306"/>
    </source>
</evidence>
<dbReference type="GO" id="GO:0033345">
    <property type="term" value="P:L-asparagine catabolic process via L-aspartate"/>
    <property type="evidence" value="ECO:0007669"/>
    <property type="project" value="TreeGrafter"/>
</dbReference>
<evidence type="ECO:0000256" key="4">
    <source>
        <dbReference type="ARBA" id="ARBA00022801"/>
    </source>
</evidence>
<evidence type="ECO:0000256" key="2">
    <source>
        <dbReference type="ARBA" id="ARBA00010872"/>
    </source>
</evidence>
<reference evidence="10 11" key="1">
    <citation type="submission" date="2024-02" db="EMBL/GenBank/DDBJ databases">
        <title>Chromosome-scale genome assembly of the rough periwinkle Littorina saxatilis.</title>
        <authorList>
            <person name="De Jode A."/>
            <person name="Faria R."/>
            <person name="Formenti G."/>
            <person name="Sims Y."/>
            <person name="Smith T.P."/>
            <person name="Tracey A."/>
            <person name="Wood J.M.D."/>
            <person name="Zagrodzka Z.B."/>
            <person name="Johannesson K."/>
            <person name="Butlin R.K."/>
            <person name="Leder E.H."/>
        </authorList>
    </citation>
    <scope>NUCLEOTIDE SEQUENCE [LARGE SCALE GENOMIC DNA]</scope>
    <source>
        <strain evidence="10">Snail1</strain>
        <tissue evidence="10">Muscle</tissue>
    </source>
</reference>
<dbReference type="Pfam" id="PF01112">
    <property type="entry name" value="Asparaginase_2"/>
    <property type="match status" value="1"/>
</dbReference>
<organism evidence="10 11">
    <name type="scientific">Littorina saxatilis</name>
    <dbReference type="NCBI Taxonomy" id="31220"/>
    <lineage>
        <taxon>Eukaryota</taxon>
        <taxon>Metazoa</taxon>
        <taxon>Spiralia</taxon>
        <taxon>Lophotrochozoa</taxon>
        <taxon>Mollusca</taxon>
        <taxon>Gastropoda</taxon>
        <taxon>Caenogastropoda</taxon>
        <taxon>Littorinimorpha</taxon>
        <taxon>Littorinoidea</taxon>
        <taxon>Littorinidae</taxon>
        <taxon>Littorina</taxon>
    </lineage>
</organism>
<evidence type="ECO:0000256" key="5">
    <source>
        <dbReference type="ARBA" id="ARBA00022813"/>
    </source>
</evidence>
<evidence type="ECO:0000256" key="8">
    <source>
        <dbReference type="PIRSR" id="PIRSR600246-2"/>
    </source>
</evidence>
<accession>A0AAN9GD99</accession>
<feature type="binding site" evidence="8">
    <location>
        <begin position="241"/>
        <end position="244"/>
    </location>
    <ligand>
        <name>substrate</name>
    </ligand>
</feature>
<feature type="binding site" evidence="8">
    <location>
        <begin position="218"/>
        <end position="221"/>
    </location>
    <ligand>
        <name>substrate</name>
    </ligand>
</feature>
<keyword evidence="11" id="KW-1185">Reference proteome</keyword>
<protein>
    <submittedName>
        <fullName evidence="10">Uncharacterized protein</fullName>
    </submittedName>
</protein>